<reference evidence="1 2" key="1">
    <citation type="journal article" date="2015" name="Microbiome">
        <title>Genomic resolution of linkages in carbon, nitrogen, and sulfur cycling among widespread estuary sediment bacteria.</title>
        <authorList>
            <person name="Baker B.J."/>
            <person name="Lazar C.S."/>
            <person name="Teske A.P."/>
            <person name="Dick G.J."/>
        </authorList>
    </citation>
    <scope>NUCLEOTIDE SEQUENCE [LARGE SCALE GENOMIC DNA]</scope>
    <source>
        <strain evidence="1">DG_54_3</strain>
    </source>
</reference>
<gene>
    <name evidence="1" type="ORF">AMJ44_00145</name>
</gene>
<comment type="caution">
    <text evidence="1">The sequence shown here is derived from an EMBL/GenBank/DDBJ whole genome shotgun (WGS) entry which is preliminary data.</text>
</comment>
<dbReference type="PATRIC" id="fig|1703775.3.peg.11"/>
<name>A0A0S7Y667_UNCSA</name>
<organism evidence="1 2">
    <name type="scientific">candidate division WOR-1 bacterium DG_54_3</name>
    <dbReference type="NCBI Taxonomy" id="1703775"/>
    <lineage>
        <taxon>Bacteria</taxon>
        <taxon>Bacillati</taxon>
        <taxon>Saganbacteria</taxon>
    </lineage>
</organism>
<dbReference type="Gene3D" id="3.90.550.10">
    <property type="entry name" value="Spore Coat Polysaccharide Biosynthesis Protein SpsA, Chain A"/>
    <property type="match status" value="1"/>
</dbReference>
<accession>A0A0S7Y667</accession>
<dbReference type="EMBL" id="LIZX01000004">
    <property type="protein sequence ID" value="KPJ70168.1"/>
    <property type="molecule type" value="Genomic_DNA"/>
</dbReference>
<evidence type="ECO:0000313" key="1">
    <source>
        <dbReference type="EMBL" id="KPJ70168.1"/>
    </source>
</evidence>
<proteinExistence type="predicted"/>
<dbReference type="InterPro" id="IPR029044">
    <property type="entry name" value="Nucleotide-diphossugar_trans"/>
</dbReference>
<sequence>MKTTMVIPSYWGRKKEERDGKADAVYDHPTPLDAEGTLGRILDSLSVLRNKDFSLVVIGVPVAPDIEREVEAKVSSIVKETRIEVETLFFSYTHLEKIHSYLKDQGKEDFISLLQLKGYSSIRNLCIFLPHLMGSEVAILIDDDEIFEDERYIDKALEFIGQEYNEKRILAVAGYYLNPDNDFFLHKEALPWMTYWNKIDCMNRAFEEIINKGPRLKETPFVFGGNAVLHRDLFTQVPFDPLVGRGEDIDFLINAKMFGFPFFLDNELSIKHDAPPKTHSKWKQVREDIYRFVYDRSKLLTQKPTPNMVQVSAEELDPYPGEFLKDDLDERIFRSNQMLAMDYLFQGDKEGAQECLNNIFLARTEALPKKDPFQHLLELKARWKSLMDYFSSKKVAQEVSSLIQ</sequence>
<dbReference type="Proteomes" id="UP000051861">
    <property type="component" value="Unassembled WGS sequence"/>
</dbReference>
<evidence type="ECO:0000313" key="2">
    <source>
        <dbReference type="Proteomes" id="UP000051861"/>
    </source>
</evidence>
<dbReference type="SUPFAM" id="SSF53448">
    <property type="entry name" value="Nucleotide-diphospho-sugar transferases"/>
    <property type="match status" value="1"/>
</dbReference>
<evidence type="ECO:0008006" key="3">
    <source>
        <dbReference type="Google" id="ProtNLM"/>
    </source>
</evidence>
<protein>
    <recommendedName>
        <fullName evidence="3">Glycosyltransferase 2-like domain-containing protein</fullName>
    </recommendedName>
</protein>
<dbReference type="AlphaFoldDB" id="A0A0S7Y667"/>